<evidence type="ECO:0000313" key="3">
    <source>
        <dbReference type="Proteomes" id="UP000215433"/>
    </source>
</evidence>
<feature type="compositionally biased region" description="Low complexity" evidence="1">
    <location>
        <begin position="1"/>
        <end position="10"/>
    </location>
</feature>
<dbReference type="Proteomes" id="UP000215433">
    <property type="component" value="Unassembled WGS sequence"/>
</dbReference>
<evidence type="ECO:0000313" key="2">
    <source>
        <dbReference type="EMBL" id="OXN01439.1"/>
    </source>
</evidence>
<accession>A0A229W0M8</accession>
<protein>
    <submittedName>
        <fullName evidence="2">Uncharacterized protein</fullName>
    </submittedName>
</protein>
<reference evidence="2 3" key="1">
    <citation type="submission" date="2017-05" db="EMBL/GenBank/DDBJ databases">
        <title>Bifidobacterium vansinderenii sp. nov.</title>
        <authorList>
            <person name="Lugli G.A."/>
            <person name="Duranti S."/>
            <person name="Mangifesta M."/>
        </authorList>
    </citation>
    <scope>NUCLEOTIDE SEQUENCE [LARGE SCALE GENOMIC DNA]</scope>
    <source>
        <strain evidence="2 3">Tam10B</strain>
    </source>
</reference>
<dbReference type="RefSeq" id="WP_158214098.1">
    <property type="nucleotide sequence ID" value="NZ_NEWD01000004.1"/>
</dbReference>
<keyword evidence="3" id="KW-1185">Reference proteome</keyword>
<proteinExistence type="predicted"/>
<dbReference type="EMBL" id="NEWD01000004">
    <property type="protein sequence ID" value="OXN01439.1"/>
    <property type="molecule type" value="Genomic_DNA"/>
</dbReference>
<feature type="region of interest" description="Disordered" evidence="1">
    <location>
        <begin position="1"/>
        <end position="29"/>
    </location>
</feature>
<name>A0A229W0M8_9BIFI</name>
<evidence type="ECO:0000256" key="1">
    <source>
        <dbReference type="SAM" id="MobiDB-lite"/>
    </source>
</evidence>
<sequence>MKTTTTATAKRMPAYTPPANDRTPTKTEDKWARLHRAAKNKASRLGRKGLAA</sequence>
<dbReference type="AlphaFoldDB" id="A0A229W0M8"/>
<comment type="caution">
    <text evidence="2">The sequence shown here is derived from an EMBL/GenBank/DDBJ whole genome shotgun (WGS) entry which is preliminary data.</text>
</comment>
<organism evidence="2 3">
    <name type="scientific">Bifidobacterium vansinderenii</name>
    <dbReference type="NCBI Taxonomy" id="1984871"/>
    <lineage>
        <taxon>Bacteria</taxon>
        <taxon>Bacillati</taxon>
        <taxon>Actinomycetota</taxon>
        <taxon>Actinomycetes</taxon>
        <taxon>Bifidobacteriales</taxon>
        <taxon>Bifidobacteriaceae</taxon>
        <taxon>Bifidobacterium</taxon>
    </lineage>
</organism>
<gene>
    <name evidence="2" type="ORF">Tam10B_0442</name>
</gene>